<protein>
    <recommendedName>
        <fullName evidence="3">HK97 gp10 family phage protein</fullName>
    </recommendedName>
</protein>
<evidence type="ECO:0000313" key="2">
    <source>
        <dbReference type="Proteomes" id="UP001223586"/>
    </source>
</evidence>
<accession>A0ABT9WS03</accession>
<keyword evidence="2" id="KW-1185">Reference proteome</keyword>
<sequence>MAKWGEFDFGEFEKMAKTFQKALDERVVERFIQDFLLEMAFRADRKIKKRTPVGDGQLRRAWTVGKVQRHGNSYVVEIFNNTEYASFVENGFRAHWVPGYWQGKTFVYDPNAKTGMQVGKKGGWVEGRFMMTISMKEIERELPKYLEKRSAELLNNIVNGRPHR</sequence>
<comment type="caution">
    <text evidence="1">The sequence shown here is derived from an EMBL/GenBank/DDBJ whole genome shotgun (WGS) entry which is preliminary data.</text>
</comment>
<dbReference type="EMBL" id="JAUSTT010000009">
    <property type="protein sequence ID" value="MDQ0175992.1"/>
    <property type="molecule type" value="Genomic_DNA"/>
</dbReference>
<dbReference type="Proteomes" id="UP001223586">
    <property type="component" value="Unassembled WGS sequence"/>
</dbReference>
<dbReference type="RefSeq" id="WP_307228775.1">
    <property type="nucleotide sequence ID" value="NZ_JAUSTT010000009.1"/>
</dbReference>
<evidence type="ECO:0008006" key="3">
    <source>
        <dbReference type="Google" id="ProtNLM"/>
    </source>
</evidence>
<organism evidence="1 2">
    <name type="scientific">Bacillus chungangensis</name>
    <dbReference type="NCBI Taxonomy" id="587633"/>
    <lineage>
        <taxon>Bacteria</taxon>
        <taxon>Bacillati</taxon>
        <taxon>Bacillota</taxon>
        <taxon>Bacilli</taxon>
        <taxon>Bacillales</taxon>
        <taxon>Bacillaceae</taxon>
        <taxon>Bacillus</taxon>
    </lineage>
</organism>
<dbReference type="InterPro" id="IPR010064">
    <property type="entry name" value="HK97-gp10_tail"/>
</dbReference>
<proteinExistence type="predicted"/>
<name>A0ABT9WS03_9BACI</name>
<gene>
    <name evidence="1" type="ORF">J2S08_001828</name>
</gene>
<reference evidence="1 2" key="1">
    <citation type="submission" date="2023-07" db="EMBL/GenBank/DDBJ databases">
        <title>Genomic Encyclopedia of Type Strains, Phase IV (KMG-IV): sequencing the most valuable type-strain genomes for metagenomic binning, comparative biology and taxonomic classification.</title>
        <authorList>
            <person name="Goeker M."/>
        </authorList>
    </citation>
    <scope>NUCLEOTIDE SEQUENCE [LARGE SCALE GENOMIC DNA]</scope>
    <source>
        <strain evidence="1 2">DSM 23837</strain>
    </source>
</reference>
<evidence type="ECO:0000313" key="1">
    <source>
        <dbReference type="EMBL" id="MDQ0175992.1"/>
    </source>
</evidence>
<dbReference type="Pfam" id="PF04883">
    <property type="entry name" value="HK97-gp10_like"/>
    <property type="match status" value="1"/>
</dbReference>